<name>B8MUW8_TALSN</name>
<evidence type="ECO:0000313" key="1">
    <source>
        <dbReference type="EMBL" id="EED11736.1"/>
    </source>
</evidence>
<dbReference type="VEuPathDB" id="FungiDB:TSTA_109150"/>
<organism evidence="1 2">
    <name type="scientific">Talaromyces stipitatus (strain ATCC 10500 / CBS 375.48 / QM 6759 / NRRL 1006)</name>
    <name type="common">Penicillium stipitatum</name>
    <dbReference type="NCBI Taxonomy" id="441959"/>
    <lineage>
        <taxon>Eukaryota</taxon>
        <taxon>Fungi</taxon>
        <taxon>Dikarya</taxon>
        <taxon>Ascomycota</taxon>
        <taxon>Pezizomycotina</taxon>
        <taxon>Eurotiomycetes</taxon>
        <taxon>Eurotiomycetidae</taxon>
        <taxon>Eurotiales</taxon>
        <taxon>Trichocomaceae</taxon>
        <taxon>Talaromyces</taxon>
        <taxon>Talaromyces sect. Talaromyces</taxon>
    </lineage>
</organism>
<dbReference type="AlphaFoldDB" id="B8MUW8"/>
<accession>B8MUW8</accession>
<sequence length="127" mass="14409">MTFLRNYGIFEFKPLLRELFTTVGKIEEFGHIILISSPTTKSISPPSTVTALRRYINKIEESIEGINDILEKSKPDLVRRIKVVNSSSLAMAGLGELHREDFVRLHDTAKRKNNKKNKRQVKASGAL</sequence>
<dbReference type="Proteomes" id="UP000001745">
    <property type="component" value="Unassembled WGS sequence"/>
</dbReference>
<dbReference type="InParanoid" id="B8MUW8"/>
<gene>
    <name evidence="1" type="ORF">TSTA_109150</name>
</gene>
<dbReference type="GeneID" id="8107147"/>
<proteinExistence type="predicted"/>
<dbReference type="RefSeq" id="XP_002488492.1">
    <property type="nucleotide sequence ID" value="XM_002488447.1"/>
</dbReference>
<reference evidence="2" key="1">
    <citation type="journal article" date="2015" name="Genome Announc.">
        <title>Genome sequence of the AIDS-associated pathogen Penicillium marneffei (ATCC18224) and its near taxonomic relative Talaromyces stipitatus (ATCC10500).</title>
        <authorList>
            <person name="Nierman W.C."/>
            <person name="Fedorova-Abrams N.D."/>
            <person name="Andrianopoulos A."/>
        </authorList>
    </citation>
    <scope>NUCLEOTIDE SEQUENCE [LARGE SCALE GENOMIC DNA]</scope>
    <source>
        <strain evidence="2">ATCC 10500 / CBS 375.48 / QM 6759 / NRRL 1006</strain>
    </source>
</reference>
<dbReference type="PhylomeDB" id="B8MUW8"/>
<evidence type="ECO:0000313" key="2">
    <source>
        <dbReference type="Proteomes" id="UP000001745"/>
    </source>
</evidence>
<dbReference type="HOGENOM" id="CLU_1971963_0_0_1"/>
<dbReference type="EMBL" id="EQ962661">
    <property type="protein sequence ID" value="EED11736.1"/>
    <property type="molecule type" value="Genomic_DNA"/>
</dbReference>
<protein>
    <submittedName>
        <fullName evidence="1">Uncharacterized protein</fullName>
    </submittedName>
</protein>
<keyword evidence="2" id="KW-1185">Reference proteome</keyword>